<dbReference type="Proteomes" id="UP000467428">
    <property type="component" value="Plasmid pJCM18538"/>
</dbReference>
<sequence>MLSEACDKVTVVERDSPFDDDAGKRRGVPHGEQPHLLLAHGARLLSDMFPGFVDGFLAAGVPAWTDGDLTTRREP</sequence>
<evidence type="ECO:0000313" key="2">
    <source>
        <dbReference type="EMBL" id="BBY46670.1"/>
    </source>
</evidence>
<protein>
    <submittedName>
        <fullName evidence="2">Uncharacterized protein</fullName>
    </submittedName>
</protein>
<gene>
    <name evidence="2" type="ORF">MARA_01000</name>
</gene>
<keyword evidence="2" id="KW-0614">Plasmid</keyword>
<reference evidence="2 3" key="1">
    <citation type="journal article" date="2019" name="Emerg. Microbes Infect.">
        <title>Comprehensive subspecies identification of 175 nontuberculous mycobacteria species based on 7547 genomic profiles.</title>
        <authorList>
            <person name="Matsumoto Y."/>
            <person name="Kinjo T."/>
            <person name="Motooka D."/>
            <person name="Nabeya D."/>
            <person name="Jung N."/>
            <person name="Uechi K."/>
            <person name="Horii T."/>
            <person name="Iida T."/>
            <person name="Fujita J."/>
            <person name="Nakamura S."/>
        </authorList>
    </citation>
    <scope>NUCLEOTIDE SEQUENCE [LARGE SCALE GENOMIC DNA]</scope>
    <source>
        <strain evidence="2 3">JCM 18538</strain>
        <plasmid evidence="2">pJCM18538</plasmid>
    </source>
</reference>
<geneLocation type="plasmid" evidence="2">
    <name>pJCM18538</name>
</geneLocation>
<dbReference type="EMBL" id="AP022592">
    <property type="protein sequence ID" value="BBY46670.1"/>
    <property type="molecule type" value="Genomic_DNA"/>
</dbReference>
<keyword evidence="3" id="KW-1185">Reference proteome</keyword>
<feature type="region of interest" description="Disordered" evidence="1">
    <location>
        <begin position="1"/>
        <end position="31"/>
    </location>
</feature>
<dbReference type="AlphaFoldDB" id="A0A7I7RQV3"/>
<organism evidence="2 3">
    <name type="scientific">Mycolicibacterium arabiense</name>
    <dbReference type="NCBI Taxonomy" id="1286181"/>
    <lineage>
        <taxon>Bacteria</taxon>
        <taxon>Bacillati</taxon>
        <taxon>Actinomycetota</taxon>
        <taxon>Actinomycetes</taxon>
        <taxon>Mycobacteriales</taxon>
        <taxon>Mycobacteriaceae</taxon>
        <taxon>Mycolicibacterium</taxon>
    </lineage>
</organism>
<name>A0A7I7RQV3_9MYCO</name>
<evidence type="ECO:0000256" key="1">
    <source>
        <dbReference type="SAM" id="MobiDB-lite"/>
    </source>
</evidence>
<dbReference type="KEGG" id="marz:MARA_01000"/>
<proteinExistence type="predicted"/>
<feature type="compositionally biased region" description="Basic and acidic residues" evidence="1">
    <location>
        <begin position="1"/>
        <end position="24"/>
    </location>
</feature>
<accession>A0A7I7RQV3</accession>
<evidence type="ECO:0000313" key="3">
    <source>
        <dbReference type="Proteomes" id="UP000467428"/>
    </source>
</evidence>